<protein>
    <submittedName>
        <fullName evidence="3">Type II CAAX prenyl endopeptidase Rce1 family protein</fullName>
    </submittedName>
</protein>
<keyword evidence="1" id="KW-1133">Transmembrane helix</keyword>
<feature type="transmembrane region" description="Helical" evidence="1">
    <location>
        <begin position="180"/>
        <end position="205"/>
    </location>
</feature>
<name>A0ABV8ZVI0_9NEIS</name>
<dbReference type="RefSeq" id="WP_231461357.1">
    <property type="nucleotide sequence ID" value="NZ_JAJOHW010000030.1"/>
</dbReference>
<reference evidence="4" key="1">
    <citation type="journal article" date="2019" name="Int. J. Syst. Evol. Microbiol.">
        <title>The Global Catalogue of Microorganisms (GCM) 10K type strain sequencing project: providing services to taxonomists for standard genome sequencing and annotation.</title>
        <authorList>
            <consortium name="The Broad Institute Genomics Platform"/>
            <consortium name="The Broad Institute Genome Sequencing Center for Infectious Disease"/>
            <person name="Wu L."/>
            <person name="Ma J."/>
        </authorList>
    </citation>
    <scope>NUCLEOTIDE SEQUENCE [LARGE SCALE GENOMIC DNA]</scope>
    <source>
        <strain evidence="4">CGMCC 4.7608</strain>
    </source>
</reference>
<evidence type="ECO:0000313" key="4">
    <source>
        <dbReference type="Proteomes" id="UP001595999"/>
    </source>
</evidence>
<evidence type="ECO:0000256" key="1">
    <source>
        <dbReference type="SAM" id="Phobius"/>
    </source>
</evidence>
<sequence>MSPPLSLSREHVGLLGLIAALAWAQLSSGAGLWGPVLLAAWSGWRVWRQAQPLARMVLVLVSAWLLNRMLLLEWQVWPLIMLLPISLTLLVFWRWDRPRVLEVMRMGRLRAPRAALGVLVGLISSGVLLLWMRWFAPDLRVQAGLMPAWPVMALLAVILGFALLNSWLEEVIYRGMVQGGLAEAALPLSIVLLVQALAFAAAHYAGGVPNGWLGVGLTLLYGLALGGLRVWSGGLAAAFTAHVTTDVCIGTVLAFPAIRMEIMS</sequence>
<keyword evidence="1" id="KW-0812">Transmembrane</keyword>
<dbReference type="EMBL" id="JBHSEK010000011">
    <property type="protein sequence ID" value="MFC4491177.1"/>
    <property type="molecule type" value="Genomic_DNA"/>
</dbReference>
<accession>A0ABV8ZVI0</accession>
<dbReference type="Proteomes" id="UP001595999">
    <property type="component" value="Unassembled WGS sequence"/>
</dbReference>
<feature type="transmembrane region" description="Helical" evidence="1">
    <location>
        <begin position="211"/>
        <end position="228"/>
    </location>
</feature>
<feature type="transmembrane region" description="Helical" evidence="1">
    <location>
        <begin position="114"/>
        <end position="136"/>
    </location>
</feature>
<evidence type="ECO:0000313" key="3">
    <source>
        <dbReference type="EMBL" id="MFC4491177.1"/>
    </source>
</evidence>
<gene>
    <name evidence="3" type="ORF">ACFO0R_16320</name>
</gene>
<comment type="caution">
    <text evidence="3">The sequence shown here is derived from an EMBL/GenBank/DDBJ whole genome shotgun (WGS) entry which is preliminary data.</text>
</comment>
<evidence type="ECO:0000259" key="2">
    <source>
        <dbReference type="Pfam" id="PF02517"/>
    </source>
</evidence>
<keyword evidence="4" id="KW-1185">Reference proteome</keyword>
<feature type="transmembrane region" description="Helical" evidence="1">
    <location>
        <begin position="12"/>
        <end position="41"/>
    </location>
</feature>
<dbReference type="InterPro" id="IPR003675">
    <property type="entry name" value="Rce1/LyrA-like_dom"/>
</dbReference>
<feature type="domain" description="CAAX prenyl protease 2/Lysostaphin resistance protein A-like" evidence="2">
    <location>
        <begin position="154"/>
        <end position="247"/>
    </location>
</feature>
<feature type="transmembrane region" description="Helical" evidence="1">
    <location>
        <begin position="148"/>
        <end position="168"/>
    </location>
</feature>
<proteinExistence type="predicted"/>
<feature type="transmembrane region" description="Helical" evidence="1">
    <location>
        <begin position="235"/>
        <end position="258"/>
    </location>
</feature>
<keyword evidence="1" id="KW-0472">Membrane</keyword>
<feature type="transmembrane region" description="Helical" evidence="1">
    <location>
        <begin position="76"/>
        <end position="93"/>
    </location>
</feature>
<dbReference type="Pfam" id="PF02517">
    <property type="entry name" value="Rce1-like"/>
    <property type="match status" value="1"/>
</dbReference>
<organism evidence="3 4">
    <name type="scientific">Chromobacterium aquaticum</name>
    <dbReference type="NCBI Taxonomy" id="467180"/>
    <lineage>
        <taxon>Bacteria</taxon>
        <taxon>Pseudomonadati</taxon>
        <taxon>Pseudomonadota</taxon>
        <taxon>Betaproteobacteria</taxon>
        <taxon>Neisseriales</taxon>
        <taxon>Chromobacteriaceae</taxon>
        <taxon>Chromobacterium</taxon>
    </lineage>
</organism>